<name>A0A2A9HF38_TEPT2</name>
<organism evidence="5 6">
    <name type="scientific">Tepidiforma thermophila (strain KCTC 52669 / CGMCC 1.13589 / G233)</name>
    <dbReference type="NCBI Taxonomy" id="2761530"/>
    <lineage>
        <taxon>Bacteria</taxon>
        <taxon>Bacillati</taxon>
        <taxon>Chloroflexota</taxon>
        <taxon>Tepidiformia</taxon>
        <taxon>Tepidiformales</taxon>
        <taxon>Tepidiformaceae</taxon>
        <taxon>Tepidiforma</taxon>
    </lineage>
</organism>
<evidence type="ECO:0000313" key="6">
    <source>
        <dbReference type="Proteomes" id="UP000223071"/>
    </source>
</evidence>
<dbReference type="Gene3D" id="1.10.10.10">
    <property type="entry name" value="Winged helix-like DNA-binding domain superfamily/Winged helix DNA-binding domain"/>
    <property type="match status" value="1"/>
</dbReference>
<sequence>MNDLPDDLVELVAERFRLLGDGTRLRIIRFLLARGEAPVGEIAAATGCSQANVSKHLRLLHDARVVRRRAEGTMAFYRVVDPSVEELCDIVCGGIRRQVAEEAALVGLTPGGQQ</sequence>
<dbReference type="InterPro" id="IPR051011">
    <property type="entry name" value="Metal_resp_trans_reg"/>
</dbReference>
<dbReference type="GO" id="GO:0003700">
    <property type="term" value="F:DNA-binding transcription factor activity"/>
    <property type="evidence" value="ECO:0007669"/>
    <property type="project" value="InterPro"/>
</dbReference>
<proteinExistence type="predicted"/>
<dbReference type="PANTHER" id="PTHR43132:SF9">
    <property type="entry name" value="ARSR FAMILY TRANSCRIPTIONAL REGULATORY PROTEIN"/>
    <property type="match status" value="1"/>
</dbReference>
<dbReference type="EMBL" id="PDJQ01000001">
    <property type="protein sequence ID" value="PFG73762.1"/>
    <property type="molecule type" value="Genomic_DNA"/>
</dbReference>
<dbReference type="InterPro" id="IPR036388">
    <property type="entry name" value="WH-like_DNA-bd_sf"/>
</dbReference>
<keyword evidence="6" id="KW-1185">Reference proteome</keyword>
<comment type="caution">
    <text evidence="5">The sequence shown here is derived from an EMBL/GenBank/DDBJ whole genome shotgun (WGS) entry which is preliminary data.</text>
</comment>
<keyword evidence="2" id="KW-0238">DNA-binding</keyword>
<dbReference type="NCBIfam" id="NF033788">
    <property type="entry name" value="HTH_metalloreg"/>
    <property type="match status" value="1"/>
</dbReference>
<dbReference type="RefSeq" id="WP_098503201.1">
    <property type="nucleotide sequence ID" value="NZ_PDJQ01000001.1"/>
</dbReference>
<dbReference type="SMART" id="SM00418">
    <property type="entry name" value="HTH_ARSR"/>
    <property type="match status" value="1"/>
</dbReference>
<dbReference type="CDD" id="cd00090">
    <property type="entry name" value="HTH_ARSR"/>
    <property type="match status" value="1"/>
</dbReference>
<keyword evidence="3" id="KW-0804">Transcription</keyword>
<dbReference type="Proteomes" id="UP000223071">
    <property type="component" value="Unassembled WGS sequence"/>
</dbReference>
<dbReference type="AlphaFoldDB" id="A0A2A9HF38"/>
<evidence type="ECO:0000256" key="3">
    <source>
        <dbReference type="ARBA" id="ARBA00023163"/>
    </source>
</evidence>
<reference evidence="5 6" key="1">
    <citation type="submission" date="2017-09" db="EMBL/GenBank/DDBJ databases">
        <title>Sequencing the genomes of two abundant thermophiles in Great Basin hot springs: Thermocrinis jamiesonii and novel Chloroflexi Thermoflexus hugenholtzii.</title>
        <authorList>
            <person name="Hedlund B."/>
        </authorList>
    </citation>
    <scope>NUCLEOTIDE SEQUENCE [LARGE SCALE GENOMIC DNA]</scope>
    <source>
        <strain evidence="5 6">G233</strain>
    </source>
</reference>
<feature type="domain" description="HTH arsR-type" evidence="4">
    <location>
        <begin position="4"/>
        <end position="99"/>
    </location>
</feature>
<protein>
    <submittedName>
        <fullName evidence="5">Transcriptional regulator, ArsR family</fullName>
    </submittedName>
</protein>
<dbReference type="GO" id="GO:0003677">
    <property type="term" value="F:DNA binding"/>
    <property type="evidence" value="ECO:0007669"/>
    <property type="project" value="UniProtKB-KW"/>
</dbReference>
<evidence type="ECO:0000259" key="4">
    <source>
        <dbReference type="PROSITE" id="PS50987"/>
    </source>
</evidence>
<evidence type="ECO:0000313" key="5">
    <source>
        <dbReference type="EMBL" id="PFG73762.1"/>
    </source>
</evidence>
<accession>A0A2A9HF38</accession>
<dbReference type="Pfam" id="PF12840">
    <property type="entry name" value="HTH_20"/>
    <property type="match status" value="1"/>
</dbReference>
<keyword evidence="1" id="KW-0805">Transcription regulation</keyword>
<evidence type="ECO:0000256" key="2">
    <source>
        <dbReference type="ARBA" id="ARBA00023125"/>
    </source>
</evidence>
<gene>
    <name evidence="5" type="ORF">A9A59_0966</name>
</gene>
<dbReference type="InterPro" id="IPR011991">
    <property type="entry name" value="ArsR-like_HTH"/>
</dbReference>
<dbReference type="SUPFAM" id="SSF46785">
    <property type="entry name" value="Winged helix' DNA-binding domain"/>
    <property type="match status" value="1"/>
</dbReference>
<dbReference type="PROSITE" id="PS50987">
    <property type="entry name" value="HTH_ARSR_2"/>
    <property type="match status" value="1"/>
</dbReference>
<dbReference type="InterPro" id="IPR001845">
    <property type="entry name" value="HTH_ArsR_DNA-bd_dom"/>
</dbReference>
<evidence type="ECO:0000256" key="1">
    <source>
        <dbReference type="ARBA" id="ARBA00023015"/>
    </source>
</evidence>
<dbReference type="PRINTS" id="PR00778">
    <property type="entry name" value="HTHARSR"/>
</dbReference>
<dbReference type="InterPro" id="IPR036390">
    <property type="entry name" value="WH_DNA-bd_sf"/>
</dbReference>
<dbReference type="PANTHER" id="PTHR43132">
    <property type="entry name" value="ARSENICAL RESISTANCE OPERON REPRESSOR ARSR-RELATED"/>
    <property type="match status" value="1"/>
</dbReference>